<evidence type="ECO:0000256" key="8">
    <source>
        <dbReference type="SAM" id="MobiDB-lite"/>
    </source>
</evidence>
<dbReference type="EMBL" id="BAABJM010000004">
    <property type="protein sequence ID" value="GAA5060039.1"/>
    <property type="molecule type" value="Genomic_DNA"/>
</dbReference>
<comment type="caution">
    <text evidence="10">The sequence shown here is derived from an EMBL/GenBank/DDBJ whole genome shotgun (WGS) entry which is preliminary data.</text>
</comment>
<evidence type="ECO:0000256" key="1">
    <source>
        <dbReference type="ARBA" id="ARBA00004651"/>
    </source>
</evidence>
<feature type="transmembrane region" description="Helical" evidence="9">
    <location>
        <begin position="188"/>
        <end position="209"/>
    </location>
</feature>
<keyword evidence="2" id="KW-1003">Cell membrane</keyword>
<dbReference type="Pfam" id="PF09594">
    <property type="entry name" value="GT87"/>
    <property type="match status" value="1"/>
</dbReference>
<keyword evidence="6 9" id="KW-0472">Membrane</keyword>
<name>A0ABP9KJQ7_9NOCA</name>
<feature type="transmembrane region" description="Helical" evidence="9">
    <location>
        <begin position="278"/>
        <end position="299"/>
    </location>
</feature>
<proteinExistence type="inferred from homology"/>
<evidence type="ECO:0000256" key="7">
    <source>
        <dbReference type="ARBA" id="ARBA00024033"/>
    </source>
</evidence>
<feature type="region of interest" description="Disordered" evidence="8">
    <location>
        <begin position="457"/>
        <end position="484"/>
    </location>
</feature>
<evidence type="ECO:0000256" key="6">
    <source>
        <dbReference type="ARBA" id="ARBA00023136"/>
    </source>
</evidence>
<feature type="transmembrane region" description="Helical" evidence="9">
    <location>
        <begin position="83"/>
        <end position="101"/>
    </location>
</feature>
<feature type="transmembrane region" description="Helical" evidence="9">
    <location>
        <begin position="51"/>
        <end position="71"/>
    </location>
</feature>
<feature type="transmembrane region" description="Helical" evidence="9">
    <location>
        <begin position="350"/>
        <end position="369"/>
    </location>
</feature>
<accession>A0ABP9KJQ7</accession>
<feature type="transmembrane region" description="Helical" evidence="9">
    <location>
        <begin position="25"/>
        <end position="45"/>
    </location>
</feature>
<comment type="subcellular location">
    <subcellularLocation>
        <location evidence="1">Cell membrane</location>
        <topology evidence="1">Multi-pass membrane protein</topology>
    </subcellularLocation>
</comment>
<evidence type="ECO:0000256" key="9">
    <source>
        <dbReference type="SAM" id="Phobius"/>
    </source>
</evidence>
<keyword evidence="4 9" id="KW-0812">Transmembrane</keyword>
<feature type="transmembrane region" description="Helical" evidence="9">
    <location>
        <begin position="215"/>
        <end position="233"/>
    </location>
</feature>
<protein>
    <recommendedName>
        <fullName evidence="12">DUF2029 domain-containing protein</fullName>
    </recommendedName>
</protein>
<dbReference type="Proteomes" id="UP001500603">
    <property type="component" value="Unassembled WGS sequence"/>
</dbReference>
<feature type="transmembrane region" description="Helical" evidence="9">
    <location>
        <begin position="137"/>
        <end position="153"/>
    </location>
</feature>
<reference evidence="11" key="1">
    <citation type="journal article" date="2019" name="Int. J. Syst. Evol. Microbiol.">
        <title>The Global Catalogue of Microorganisms (GCM) 10K type strain sequencing project: providing services to taxonomists for standard genome sequencing and annotation.</title>
        <authorList>
            <consortium name="The Broad Institute Genomics Platform"/>
            <consortium name="The Broad Institute Genome Sequencing Center for Infectious Disease"/>
            <person name="Wu L."/>
            <person name="Ma J."/>
        </authorList>
    </citation>
    <scope>NUCLEOTIDE SEQUENCE [LARGE SCALE GENOMIC DNA]</scope>
    <source>
        <strain evidence="11">JCM 18298</strain>
    </source>
</reference>
<feature type="transmembrane region" description="Helical" evidence="9">
    <location>
        <begin position="107"/>
        <end position="130"/>
    </location>
</feature>
<evidence type="ECO:0008006" key="12">
    <source>
        <dbReference type="Google" id="ProtNLM"/>
    </source>
</evidence>
<comment type="similarity">
    <text evidence="7">Belongs to the glycosyltransferase 87 family.</text>
</comment>
<evidence type="ECO:0000256" key="3">
    <source>
        <dbReference type="ARBA" id="ARBA00022679"/>
    </source>
</evidence>
<keyword evidence="11" id="KW-1185">Reference proteome</keyword>
<evidence type="ECO:0000256" key="5">
    <source>
        <dbReference type="ARBA" id="ARBA00022989"/>
    </source>
</evidence>
<evidence type="ECO:0000313" key="11">
    <source>
        <dbReference type="Proteomes" id="UP001500603"/>
    </source>
</evidence>
<organism evidence="10 11">
    <name type="scientific">Nocardia callitridis</name>
    <dbReference type="NCBI Taxonomy" id="648753"/>
    <lineage>
        <taxon>Bacteria</taxon>
        <taxon>Bacillati</taxon>
        <taxon>Actinomycetota</taxon>
        <taxon>Actinomycetes</taxon>
        <taxon>Mycobacteriales</taxon>
        <taxon>Nocardiaceae</taxon>
        <taxon>Nocardia</taxon>
    </lineage>
</organism>
<feature type="transmembrane region" description="Helical" evidence="9">
    <location>
        <begin position="305"/>
        <end position="338"/>
    </location>
</feature>
<gene>
    <name evidence="10" type="ORF">GCM10023318_41050</name>
</gene>
<sequence length="484" mass="52932">MAVILRTGEQRVAVAGTKAPTPHKFTAISSAILFACLSVGTWLTFLRPNWAVFWHQIDLQVYMWGGVAAALHPTLLYDGRSPMGLPFLYPVFAAWICAELARIPIDYIGTGVVVLTLAALWLSVWSTAVLQHRKRTATTLALTIAVAAAALWLEPVQQTFRFGQLSVILMAMVLIDLALPKGRWYRGILIGIATGIKLTPAVFVVYLLITRQFKAAAVACGAFGATVAIGLWYRPAQAWQFWTTTMSSQNRIGFAFVQNQSINGVFGRLQWSSWDDNTLAFLASGVLAIAGMAAARVAYLRGDQLLGALLAAAVMLLVSPISWTHYWVWVIPAVLWVFQALRERPLGVRIAVPLVIYLFMFAWPMQISATGTWESDLPLIPQGLIWWVPQANYREFAWTPEQFLLGNSYTLAAIGALVAAAVWLLVPRRTATDSTSATALPDAVAAETAGDSLIARDLTPETVTTAAASPDRPEEEPEQLQPQP</sequence>
<evidence type="ECO:0000313" key="10">
    <source>
        <dbReference type="EMBL" id="GAA5060039.1"/>
    </source>
</evidence>
<feature type="transmembrane region" description="Helical" evidence="9">
    <location>
        <begin position="159"/>
        <end position="179"/>
    </location>
</feature>
<keyword evidence="5 9" id="KW-1133">Transmembrane helix</keyword>
<evidence type="ECO:0000256" key="4">
    <source>
        <dbReference type="ARBA" id="ARBA00022692"/>
    </source>
</evidence>
<evidence type="ECO:0000256" key="2">
    <source>
        <dbReference type="ARBA" id="ARBA00022475"/>
    </source>
</evidence>
<dbReference type="RefSeq" id="WP_345497182.1">
    <property type="nucleotide sequence ID" value="NZ_BAABJM010000004.1"/>
</dbReference>
<keyword evidence="3" id="KW-0808">Transferase</keyword>
<feature type="transmembrane region" description="Helical" evidence="9">
    <location>
        <begin position="408"/>
        <end position="426"/>
    </location>
</feature>
<dbReference type="InterPro" id="IPR018584">
    <property type="entry name" value="GT87"/>
</dbReference>